<proteinExistence type="predicted"/>
<protein>
    <submittedName>
        <fullName evidence="1">Uncharacterized protein</fullName>
    </submittedName>
</protein>
<name>A0AAU7YBA8_9VIRU</name>
<evidence type="ECO:0000313" key="1">
    <source>
        <dbReference type="EMBL" id="XBY85791.1"/>
    </source>
</evidence>
<reference evidence="1" key="1">
    <citation type="submission" date="2024-05" db="EMBL/GenBank/DDBJ databases">
        <title>Complete genomes of an iridovirus, and two densoviruses identified in lab reared social spiders in California, USA.</title>
        <authorList>
            <person name="Millerwise S."/>
            <person name="Lund M.C."/>
            <person name="Schmidlin K."/>
            <person name="Kraberger S."/>
            <person name="Harrison J."/>
            <person name="Cease A."/>
            <person name="Pinter-Wollman N."/>
            <person name="Varsani A."/>
        </authorList>
    </citation>
    <scope>NUCLEOTIDE SEQUENCE</scope>
    <source>
        <strain evidence="1">SocP20</strain>
    </source>
</reference>
<sequence length="46" mass="5038">MAAAKLILISCPDSFFFTKRIALPELTNLVNLSILCLLTKSGKVKD</sequence>
<dbReference type="EMBL" id="PP847201">
    <property type="protein sequence ID" value="XBY85791.1"/>
    <property type="molecule type" value="Genomic_DNA"/>
</dbReference>
<accession>A0AAU7YBA8</accession>
<organism evidence="1">
    <name type="scientific">Iridovirus sp</name>
    <dbReference type="NCBI Taxonomy" id="135728"/>
    <lineage>
        <taxon>Viruses</taxon>
        <taxon>Varidnaviria</taxon>
        <taxon>Bamfordvirae</taxon>
        <taxon>Nucleocytoviricota</taxon>
        <taxon>Megaviricetes</taxon>
        <taxon>Pimascovirales</taxon>
        <taxon>Pimascovirales incertae sedis</taxon>
        <taxon>Iridoviridae</taxon>
        <taxon>Betairidovirinae</taxon>
        <taxon>Iridovirus</taxon>
    </lineage>
</organism>